<gene>
    <name evidence="3" type="ORF">GCM10009716_34290</name>
</gene>
<evidence type="ECO:0000256" key="1">
    <source>
        <dbReference type="SAM" id="MobiDB-lite"/>
    </source>
</evidence>
<dbReference type="InterPro" id="IPR045924">
    <property type="entry name" value="DUF6343"/>
</dbReference>
<evidence type="ECO:0000313" key="3">
    <source>
        <dbReference type="EMBL" id="GAA1922954.1"/>
    </source>
</evidence>
<keyword evidence="4" id="KW-1185">Reference proteome</keyword>
<keyword evidence="2" id="KW-0812">Transmembrane</keyword>
<feature type="transmembrane region" description="Helical" evidence="2">
    <location>
        <begin position="40"/>
        <end position="62"/>
    </location>
</feature>
<dbReference type="Proteomes" id="UP001501303">
    <property type="component" value="Unassembled WGS sequence"/>
</dbReference>
<sequence>MSDDRHHDPVPRSRSGFIGRRYERTGTEPVTAQSALRIRLLLSGIFAPLFVAGTVFFAIAWANAEPGDTFGPDGLRVATVICAVFAVFALLDLAVVLRRRGRERGSPPR</sequence>
<comment type="caution">
    <text evidence="3">The sequence shown here is derived from an EMBL/GenBank/DDBJ whole genome shotgun (WGS) entry which is preliminary data.</text>
</comment>
<proteinExistence type="predicted"/>
<name>A0ABP5AUG9_9ACTN</name>
<keyword evidence="2" id="KW-0472">Membrane</keyword>
<protein>
    <recommendedName>
        <fullName evidence="5">Integral membrane protein</fullName>
    </recommendedName>
</protein>
<dbReference type="Pfam" id="PF19870">
    <property type="entry name" value="DUF6343"/>
    <property type="match status" value="1"/>
</dbReference>
<feature type="transmembrane region" description="Helical" evidence="2">
    <location>
        <begin position="74"/>
        <end position="97"/>
    </location>
</feature>
<dbReference type="EMBL" id="BAAAMJ010000033">
    <property type="protein sequence ID" value="GAA1922954.1"/>
    <property type="molecule type" value="Genomic_DNA"/>
</dbReference>
<reference evidence="4" key="1">
    <citation type="journal article" date="2019" name="Int. J. Syst. Evol. Microbiol.">
        <title>The Global Catalogue of Microorganisms (GCM) 10K type strain sequencing project: providing services to taxonomists for standard genome sequencing and annotation.</title>
        <authorList>
            <consortium name="The Broad Institute Genomics Platform"/>
            <consortium name="The Broad Institute Genome Sequencing Center for Infectious Disease"/>
            <person name="Wu L."/>
            <person name="Ma J."/>
        </authorList>
    </citation>
    <scope>NUCLEOTIDE SEQUENCE [LARGE SCALE GENOMIC DNA]</scope>
    <source>
        <strain evidence="4">JCM 13581</strain>
    </source>
</reference>
<feature type="region of interest" description="Disordered" evidence="1">
    <location>
        <begin position="1"/>
        <end position="22"/>
    </location>
</feature>
<keyword evidence="2" id="KW-1133">Transmembrane helix</keyword>
<dbReference type="RefSeq" id="WP_344263317.1">
    <property type="nucleotide sequence ID" value="NZ_BAAAMJ010000033.1"/>
</dbReference>
<evidence type="ECO:0000313" key="4">
    <source>
        <dbReference type="Proteomes" id="UP001501303"/>
    </source>
</evidence>
<evidence type="ECO:0000256" key="2">
    <source>
        <dbReference type="SAM" id="Phobius"/>
    </source>
</evidence>
<accession>A0ABP5AUG9</accession>
<organism evidence="3 4">
    <name type="scientific">Streptomyces sodiiphilus</name>
    <dbReference type="NCBI Taxonomy" id="226217"/>
    <lineage>
        <taxon>Bacteria</taxon>
        <taxon>Bacillati</taxon>
        <taxon>Actinomycetota</taxon>
        <taxon>Actinomycetes</taxon>
        <taxon>Kitasatosporales</taxon>
        <taxon>Streptomycetaceae</taxon>
        <taxon>Streptomyces</taxon>
    </lineage>
</organism>
<evidence type="ECO:0008006" key="5">
    <source>
        <dbReference type="Google" id="ProtNLM"/>
    </source>
</evidence>
<feature type="compositionally biased region" description="Basic and acidic residues" evidence="1">
    <location>
        <begin position="1"/>
        <end position="11"/>
    </location>
</feature>